<dbReference type="InterPro" id="IPR043780">
    <property type="entry name" value="DUF5722"/>
</dbReference>
<evidence type="ECO:0000313" key="3">
    <source>
        <dbReference type="EMBL" id="MBE5919586.1"/>
    </source>
</evidence>
<dbReference type="InterPro" id="IPR017853">
    <property type="entry name" value="GH"/>
</dbReference>
<evidence type="ECO:0000256" key="1">
    <source>
        <dbReference type="SAM" id="SignalP"/>
    </source>
</evidence>
<dbReference type="EMBL" id="SVER01000015">
    <property type="protein sequence ID" value="MBE5919586.1"/>
    <property type="molecule type" value="Genomic_DNA"/>
</dbReference>
<comment type="caution">
    <text evidence="3">The sequence shown here is derived from an EMBL/GenBank/DDBJ whole genome shotgun (WGS) entry which is preliminary data.</text>
</comment>
<dbReference type="Pfam" id="PF18989">
    <property type="entry name" value="DUF5722"/>
    <property type="match status" value="1"/>
</dbReference>
<dbReference type="SUPFAM" id="SSF51445">
    <property type="entry name" value="(Trans)glycosidases"/>
    <property type="match status" value="1"/>
</dbReference>
<dbReference type="Proteomes" id="UP000766246">
    <property type="component" value="Unassembled WGS sequence"/>
</dbReference>
<feature type="chain" id="PRO_5038031936" description="DUF5722 domain-containing protein" evidence="1">
    <location>
        <begin position="32"/>
        <end position="527"/>
    </location>
</feature>
<reference evidence="3" key="1">
    <citation type="submission" date="2019-04" db="EMBL/GenBank/DDBJ databases">
        <title>Evolution of Biomass-Degrading Anaerobic Consortia Revealed by Metagenomics.</title>
        <authorList>
            <person name="Peng X."/>
        </authorList>
    </citation>
    <scope>NUCLEOTIDE SEQUENCE</scope>
    <source>
        <strain evidence="3">SIG311</strain>
    </source>
</reference>
<evidence type="ECO:0000313" key="4">
    <source>
        <dbReference type="Proteomes" id="UP000766246"/>
    </source>
</evidence>
<protein>
    <recommendedName>
        <fullName evidence="2">DUF5722 domain-containing protein</fullName>
    </recommendedName>
</protein>
<proteinExistence type="predicted"/>
<dbReference type="AlphaFoldDB" id="A0A927U768"/>
<organism evidence="3 4">
    <name type="scientific">Pseudobutyrivibrio ruminis</name>
    <dbReference type="NCBI Taxonomy" id="46206"/>
    <lineage>
        <taxon>Bacteria</taxon>
        <taxon>Bacillati</taxon>
        <taxon>Bacillota</taxon>
        <taxon>Clostridia</taxon>
        <taxon>Lachnospirales</taxon>
        <taxon>Lachnospiraceae</taxon>
        <taxon>Pseudobutyrivibrio</taxon>
    </lineage>
</organism>
<sequence length="527" mass="56126">MKVFKKIASFVMALAIAVTAFLATPAITAEAAGSVAIGGVLISDGNVVVSSKGTASSDDGLYHLIASDVNQSAPVGVDVAQSPVSAAASFAAPLGYNTEASLLFKKFTVCVVSGGALKPVSNSMFITNPEALGSTKIARTENGKKGLLADASSSNMGMRTLAQLGAKQATVTIELSRISNGRGTPYVYNGKSYNFNTAFISAYDNLIGRLSAQGVQVSMIIVCDQAAPGFFMSPYAADGIGQHTYYGLNATTTEGAETLAAAASFLANRYSGFSLFGMTAKVDNFIIGNEVNAWRQWNYMNCGNNLAVYTQEYANAFRLCYNAIKSVNANANVYTCIDHSWNASASGLHSSRSFLTQFNNCIASQGNIDWRLAFHAYNYPLTNNMAWAPTDKIQRNQNTKYISVYNIDVLTDFLSQPAFLSPTGAVRTVKLSEQGYTSSAGQEAQAVSIVYAIMVANNNSHIDGIILAREKDDPHIEMPQGLANGLLDYSNHAKVSYEMYKNAESPETIAKASGMAGVDLNTLLAPR</sequence>
<name>A0A927U768_9FIRM</name>
<feature type="signal peptide" evidence="1">
    <location>
        <begin position="1"/>
        <end position="31"/>
    </location>
</feature>
<evidence type="ECO:0000259" key="2">
    <source>
        <dbReference type="Pfam" id="PF18989"/>
    </source>
</evidence>
<feature type="domain" description="DUF5722" evidence="2">
    <location>
        <begin position="139"/>
        <end position="516"/>
    </location>
</feature>
<gene>
    <name evidence="3" type="ORF">E7272_07045</name>
</gene>
<accession>A0A927U768</accession>
<keyword evidence="1" id="KW-0732">Signal</keyword>
<dbReference type="Gene3D" id="3.20.20.80">
    <property type="entry name" value="Glycosidases"/>
    <property type="match status" value="1"/>
</dbReference>